<dbReference type="Pfam" id="PF05485">
    <property type="entry name" value="THAP"/>
    <property type="match status" value="1"/>
</dbReference>
<name>A0A671SCR1_9TELE</name>
<reference evidence="16" key="2">
    <citation type="submission" date="2025-09" db="UniProtKB">
        <authorList>
            <consortium name="Ensembl"/>
        </authorList>
    </citation>
    <scope>IDENTIFICATION</scope>
</reference>
<evidence type="ECO:0000256" key="2">
    <source>
        <dbReference type="ARBA" id="ARBA00006177"/>
    </source>
</evidence>
<dbReference type="InterPro" id="IPR026516">
    <property type="entry name" value="THAP1/10"/>
</dbReference>
<dbReference type="AlphaFoldDB" id="A0A671SCR1"/>
<keyword evidence="8 12" id="KW-0238">DNA-binding</keyword>
<evidence type="ECO:0000256" key="7">
    <source>
        <dbReference type="ARBA" id="ARBA00023054"/>
    </source>
</evidence>
<proteinExistence type="inferred from homology"/>
<reference evidence="16" key="1">
    <citation type="submission" date="2025-08" db="UniProtKB">
        <authorList>
            <consortium name="Ensembl"/>
        </authorList>
    </citation>
    <scope>IDENTIFICATION</scope>
</reference>
<comment type="function">
    <text evidence="13">DNA-binding transcription regulator that regulates endothelial cell proliferation and G1/S cell-cycle progression. Specifically binds the 5'-[AT]NTNN[GT]GGCA[AGT]-3' core DNA sequence and acts by modulating expression of pRB-E2F cell-cycle target genes.</text>
</comment>
<evidence type="ECO:0000256" key="10">
    <source>
        <dbReference type="ARBA" id="ARBA00023242"/>
    </source>
</evidence>
<evidence type="ECO:0000256" key="3">
    <source>
        <dbReference type="ARBA" id="ARBA00022723"/>
    </source>
</evidence>
<dbReference type="GO" id="GO:0008270">
    <property type="term" value="F:zinc ion binding"/>
    <property type="evidence" value="ECO:0007669"/>
    <property type="project" value="UniProtKB-KW"/>
</dbReference>
<evidence type="ECO:0000256" key="5">
    <source>
        <dbReference type="ARBA" id="ARBA00022833"/>
    </source>
</evidence>
<accession>A0A671SCR1</accession>
<dbReference type="InterPro" id="IPR006612">
    <property type="entry name" value="THAP_Znf"/>
</dbReference>
<dbReference type="GO" id="GO:0003700">
    <property type="term" value="F:DNA-binding transcription factor activity"/>
    <property type="evidence" value="ECO:0007669"/>
    <property type="project" value="UniProtKB-UniRule"/>
</dbReference>
<evidence type="ECO:0000256" key="4">
    <source>
        <dbReference type="ARBA" id="ARBA00022771"/>
    </source>
</evidence>
<comment type="subcellular location">
    <subcellularLocation>
        <location evidence="1 13">Nucleus</location>
        <location evidence="1 13">Nucleoplasm</location>
    </subcellularLocation>
</comment>
<keyword evidence="7 13" id="KW-0175">Coiled coil</keyword>
<comment type="similarity">
    <text evidence="2 13">Belongs to the THAP1 family.</text>
</comment>
<dbReference type="GO" id="GO:0001935">
    <property type="term" value="P:endothelial cell proliferation"/>
    <property type="evidence" value="ECO:0007669"/>
    <property type="project" value="UniProtKB-UniRule"/>
</dbReference>
<dbReference type="Gene3D" id="6.20.210.20">
    <property type="entry name" value="THAP domain"/>
    <property type="match status" value="1"/>
</dbReference>
<dbReference type="Proteomes" id="UP000472260">
    <property type="component" value="Unassembled WGS sequence"/>
</dbReference>
<keyword evidence="17" id="KW-1185">Reference proteome</keyword>
<evidence type="ECO:0000256" key="11">
    <source>
        <dbReference type="ARBA" id="ARBA00023306"/>
    </source>
</evidence>
<dbReference type="PROSITE" id="PS50950">
    <property type="entry name" value="ZF_THAP"/>
    <property type="match status" value="1"/>
</dbReference>
<keyword evidence="6 13" id="KW-0805">Transcription regulation</keyword>
<evidence type="ECO:0000256" key="6">
    <source>
        <dbReference type="ARBA" id="ARBA00023015"/>
    </source>
</evidence>
<sequence>MTKTQGRQRQPYLSFHAFPSFEYDRNKWVHAIRRDQSPTFTVLRGSTFVCSRHFTDADYTSATGRKRLRKGAVPSRFIWNNWGETSRESVYERVRARHGLDAYPILSSDDDAQEDDGNSWSSRP</sequence>
<dbReference type="PANTHER" id="PTHR46600">
    <property type="entry name" value="THAP DOMAIN-CONTAINING"/>
    <property type="match status" value="1"/>
</dbReference>
<evidence type="ECO:0000256" key="9">
    <source>
        <dbReference type="ARBA" id="ARBA00023163"/>
    </source>
</evidence>
<dbReference type="SMART" id="SM00980">
    <property type="entry name" value="THAP"/>
    <property type="match status" value="1"/>
</dbReference>
<dbReference type="SMART" id="SM00692">
    <property type="entry name" value="DM3"/>
    <property type="match status" value="1"/>
</dbReference>
<protein>
    <recommendedName>
        <fullName evidence="13">THAP domain-containing protein 1</fullName>
    </recommendedName>
</protein>
<feature type="compositionally biased region" description="Acidic residues" evidence="14">
    <location>
        <begin position="108"/>
        <end position="117"/>
    </location>
</feature>
<evidence type="ECO:0000256" key="14">
    <source>
        <dbReference type="SAM" id="MobiDB-lite"/>
    </source>
</evidence>
<dbReference type="PANTHER" id="PTHR46600:SF1">
    <property type="entry name" value="THAP DOMAIN-CONTAINING PROTEIN 1"/>
    <property type="match status" value="1"/>
</dbReference>
<keyword evidence="4 12" id="KW-0863">Zinc-finger</keyword>
<evidence type="ECO:0000256" key="1">
    <source>
        <dbReference type="ARBA" id="ARBA00004642"/>
    </source>
</evidence>
<dbReference type="SUPFAM" id="SSF57716">
    <property type="entry name" value="Glucocorticoid receptor-like (DNA-binding domain)"/>
    <property type="match status" value="1"/>
</dbReference>
<feature type="region of interest" description="Disordered" evidence="14">
    <location>
        <begin position="105"/>
        <end position="124"/>
    </location>
</feature>
<keyword evidence="3" id="KW-0479">Metal-binding</keyword>
<organism evidence="16 17">
    <name type="scientific">Sinocyclocheilus anshuiensis</name>
    <dbReference type="NCBI Taxonomy" id="1608454"/>
    <lineage>
        <taxon>Eukaryota</taxon>
        <taxon>Metazoa</taxon>
        <taxon>Chordata</taxon>
        <taxon>Craniata</taxon>
        <taxon>Vertebrata</taxon>
        <taxon>Euteleostomi</taxon>
        <taxon>Actinopterygii</taxon>
        <taxon>Neopterygii</taxon>
        <taxon>Teleostei</taxon>
        <taxon>Ostariophysi</taxon>
        <taxon>Cypriniformes</taxon>
        <taxon>Cyprinidae</taxon>
        <taxon>Cyprininae</taxon>
        <taxon>Sinocyclocheilus</taxon>
    </lineage>
</organism>
<evidence type="ECO:0000313" key="17">
    <source>
        <dbReference type="Proteomes" id="UP000472260"/>
    </source>
</evidence>
<keyword evidence="10 13" id="KW-0539">Nucleus</keyword>
<keyword evidence="9 13" id="KW-0804">Transcription</keyword>
<keyword evidence="11 13" id="KW-0131">Cell cycle</keyword>
<evidence type="ECO:0000256" key="12">
    <source>
        <dbReference type="PROSITE-ProRule" id="PRU00309"/>
    </source>
</evidence>
<keyword evidence="5" id="KW-0862">Zinc</keyword>
<dbReference type="GO" id="GO:0043565">
    <property type="term" value="F:sequence-specific DNA binding"/>
    <property type="evidence" value="ECO:0007669"/>
    <property type="project" value="UniProtKB-UniRule"/>
</dbReference>
<evidence type="ECO:0000259" key="15">
    <source>
        <dbReference type="PROSITE" id="PS50950"/>
    </source>
</evidence>
<evidence type="ECO:0000256" key="13">
    <source>
        <dbReference type="RuleBase" id="RU369073"/>
    </source>
</evidence>
<evidence type="ECO:0000313" key="16">
    <source>
        <dbReference type="Ensembl" id="ENSSANP00000094477.1"/>
    </source>
</evidence>
<evidence type="ECO:0000256" key="8">
    <source>
        <dbReference type="ARBA" id="ARBA00023125"/>
    </source>
</evidence>
<dbReference type="Ensembl" id="ENSSANT00000100328.1">
    <property type="protein sequence ID" value="ENSSANP00000094477.1"/>
    <property type="gene ID" value="ENSSANG00000046572.1"/>
</dbReference>
<dbReference type="InterPro" id="IPR038441">
    <property type="entry name" value="THAP_Znf_sf"/>
</dbReference>
<dbReference type="GO" id="GO:0005654">
    <property type="term" value="C:nucleoplasm"/>
    <property type="evidence" value="ECO:0007669"/>
    <property type="project" value="UniProtKB-SubCell"/>
</dbReference>
<feature type="domain" description="THAP-type" evidence="15">
    <location>
        <begin position="1"/>
        <end position="77"/>
    </location>
</feature>